<keyword evidence="8" id="KW-0614">Plasmid</keyword>
<evidence type="ECO:0000256" key="6">
    <source>
        <dbReference type="RuleBase" id="RU003704"/>
    </source>
</evidence>
<dbReference type="InterPro" id="IPR002173">
    <property type="entry name" value="Carboh/pur_kinase_PfkB_CS"/>
</dbReference>
<dbReference type="PANTHER" id="PTHR43085">
    <property type="entry name" value="HEXOKINASE FAMILY MEMBER"/>
    <property type="match status" value="1"/>
</dbReference>
<dbReference type="PRINTS" id="PR00990">
    <property type="entry name" value="RIBOKINASE"/>
</dbReference>
<dbReference type="SUPFAM" id="SSF53613">
    <property type="entry name" value="Ribokinase-like"/>
    <property type="match status" value="1"/>
</dbReference>
<dbReference type="InterPro" id="IPR011611">
    <property type="entry name" value="PfkB_dom"/>
</dbReference>
<dbReference type="Gene3D" id="3.40.1190.20">
    <property type="match status" value="1"/>
</dbReference>
<dbReference type="GO" id="GO:0008865">
    <property type="term" value="F:fructokinase activity"/>
    <property type="evidence" value="ECO:0007669"/>
    <property type="project" value="UniProtKB-ARBA"/>
</dbReference>
<dbReference type="GO" id="GO:0006000">
    <property type="term" value="P:fructose metabolic process"/>
    <property type="evidence" value="ECO:0007669"/>
    <property type="project" value="UniProtKB-ARBA"/>
</dbReference>
<comment type="similarity">
    <text evidence="1 6">Belongs to the carbohydrate kinase PfkB family.</text>
</comment>
<evidence type="ECO:0000256" key="3">
    <source>
        <dbReference type="ARBA" id="ARBA00022741"/>
    </source>
</evidence>
<gene>
    <name evidence="8" type="ORF">PS049_26060</name>
</gene>
<keyword evidence="2 6" id="KW-0808">Transferase</keyword>
<keyword evidence="5" id="KW-0067">ATP-binding</keyword>
<dbReference type="InterPro" id="IPR002139">
    <property type="entry name" value="Ribo/fructo_kinase"/>
</dbReference>
<dbReference type="PROSITE" id="PS00583">
    <property type="entry name" value="PFKB_KINASES_1"/>
    <property type="match status" value="1"/>
</dbReference>
<dbReference type="InterPro" id="IPR050306">
    <property type="entry name" value="PfkB_Carbo_kinase"/>
</dbReference>
<dbReference type="PROSITE" id="PS00584">
    <property type="entry name" value="PFKB_KINASES_2"/>
    <property type="match status" value="1"/>
</dbReference>
<sequence>MRKVKVWTLGDAVVDLLPELSGALLPCPGGAPANVAVGVARLGESSGFIGRVGDDPFGRFMYKTMTNEGVDVTYMHTDSEHRTSTVIVDLASDGERTFTFMVRPSADLFLTPAELPVFYKGDWLHTCSVALSAEPCRSTTFQAMNNVRKAGGWICFDPNIRHDLWRSTSELHECLHHALMLTDVVKVSEDELFFISGERNIRKGMDVLVARHSLAMLLVTQGKDGVTVYWKNRFYHFPCQMVESVDTTGAGDAFVAGLLAALASGGMPANKQALVVAITQAQYCGALATTAKGAMTALPRRHNLNNYI</sequence>
<organism evidence="8 9">
    <name type="scientific">Escherichia albertii</name>
    <dbReference type="NCBI Taxonomy" id="208962"/>
    <lineage>
        <taxon>Bacteria</taxon>
        <taxon>Pseudomonadati</taxon>
        <taxon>Pseudomonadota</taxon>
        <taxon>Gammaproteobacteria</taxon>
        <taxon>Enterobacterales</taxon>
        <taxon>Enterobacteriaceae</taxon>
        <taxon>Escherichia</taxon>
    </lineage>
</organism>
<keyword evidence="4 6" id="KW-0418">Kinase</keyword>
<dbReference type="Proteomes" id="UP001219219">
    <property type="component" value="Plasmid pEA7_2"/>
</dbReference>
<name>A0AAX3MUV1_ESCAL</name>
<dbReference type="EMBL" id="CP117564">
    <property type="protein sequence ID" value="WDB31947.1"/>
    <property type="molecule type" value="Genomic_DNA"/>
</dbReference>
<keyword evidence="3" id="KW-0547">Nucleotide-binding</keyword>
<reference evidence="8" key="1">
    <citation type="submission" date="2023-02" db="EMBL/GenBank/DDBJ databases">
        <title>Escherichia albertii as a potential enteropathogen in the light of epidemiological and genomic studies.</title>
        <authorList>
            <person name="Leszczynska K."/>
            <person name="Swiecicka I."/>
            <person name="Daniluk T."/>
            <person name="Lebensztejn D."/>
            <person name="Chmielewska S."/>
            <person name="Leszczynska D."/>
            <person name="Gawor J."/>
            <person name="Kliber M."/>
        </authorList>
    </citation>
    <scope>NUCLEOTIDE SEQUENCE</scope>
    <source>
        <strain evidence="8">BIA_7</strain>
        <plasmid evidence="8">pEA7_2</plasmid>
    </source>
</reference>
<proteinExistence type="inferred from homology"/>
<dbReference type="GO" id="GO:0005524">
    <property type="term" value="F:ATP binding"/>
    <property type="evidence" value="ECO:0007669"/>
    <property type="project" value="UniProtKB-KW"/>
</dbReference>
<accession>A0AAX3MUV1</accession>
<dbReference type="NCBIfam" id="NF006957">
    <property type="entry name" value="PRK09434.1"/>
    <property type="match status" value="1"/>
</dbReference>
<evidence type="ECO:0000259" key="7">
    <source>
        <dbReference type="Pfam" id="PF00294"/>
    </source>
</evidence>
<dbReference type="Pfam" id="PF00294">
    <property type="entry name" value="PfkB"/>
    <property type="match status" value="1"/>
</dbReference>
<evidence type="ECO:0000256" key="4">
    <source>
        <dbReference type="ARBA" id="ARBA00022777"/>
    </source>
</evidence>
<evidence type="ECO:0000313" key="9">
    <source>
        <dbReference type="Proteomes" id="UP001219219"/>
    </source>
</evidence>
<protein>
    <submittedName>
        <fullName evidence="8">Aminoimidazole riboside kinase</fullName>
    </submittedName>
</protein>
<feature type="domain" description="Carbohydrate kinase PfkB" evidence="7">
    <location>
        <begin position="28"/>
        <end position="299"/>
    </location>
</feature>
<dbReference type="AlphaFoldDB" id="A0AAX3MUV1"/>
<evidence type="ECO:0000256" key="1">
    <source>
        <dbReference type="ARBA" id="ARBA00010688"/>
    </source>
</evidence>
<dbReference type="PANTHER" id="PTHR43085:SF1">
    <property type="entry name" value="PSEUDOURIDINE KINASE-RELATED"/>
    <property type="match status" value="1"/>
</dbReference>
<evidence type="ECO:0000256" key="2">
    <source>
        <dbReference type="ARBA" id="ARBA00022679"/>
    </source>
</evidence>
<dbReference type="CDD" id="cd01167">
    <property type="entry name" value="bac_FRK"/>
    <property type="match status" value="1"/>
</dbReference>
<geneLocation type="plasmid" evidence="8 9">
    <name>pEA7_2</name>
</geneLocation>
<dbReference type="RefSeq" id="WP_024222977.1">
    <property type="nucleotide sequence ID" value="NZ_BJCX01000106.1"/>
</dbReference>
<evidence type="ECO:0000256" key="5">
    <source>
        <dbReference type="ARBA" id="ARBA00022840"/>
    </source>
</evidence>
<dbReference type="InterPro" id="IPR029056">
    <property type="entry name" value="Ribokinase-like"/>
</dbReference>
<evidence type="ECO:0000313" key="8">
    <source>
        <dbReference type="EMBL" id="WDB31947.1"/>
    </source>
</evidence>